<dbReference type="GeneID" id="27356722"/>
<dbReference type="RefSeq" id="XP_016263773.1">
    <property type="nucleotide sequence ID" value="XM_016405567.1"/>
</dbReference>
<name>A0A0D2C1I9_9EURO</name>
<organism evidence="1 2">
    <name type="scientific">Exophiala oligosperma</name>
    <dbReference type="NCBI Taxonomy" id="215243"/>
    <lineage>
        <taxon>Eukaryota</taxon>
        <taxon>Fungi</taxon>
        <taxon>Dikarya</taxon>
        <taxon>Ascomycota</taxon>
        <taxon>Pezizomycotina</taxon>
        <taxon>Eurotiomycetes</taxon>
        <taxon>Chaetothyriomycetidae</taxon>
        <taxon>Chaetothyriales</taxon>
        <taxon>Herpotrichiellaceae</taxon>
        <taxon>Exophiala</taxon>
    </lineage>
</organism>
<sequence length="125" mass="13475">MAGLSEILAWDAGQIDPAYFPDLARRAISAKSPSSTSGAWPAVSDALLKPGMEPATYCSTVAQNSAYAEIWRTAAGNIGLLGPRLDLVWKVNNNMFKCLLLVIAGSLLASKRRQNSQRPTKYSSF</sequence>
<evidence type="ECO:0000313" key="1">
    <source>
        <dbReference type="EMBL" id="KIW43557.1"/>
    </source>
</evidence>
<dbReference type="AlphaFoldDB" id="A0A0D2C1I9"/>
<proteinExistence type="predicted"/>
<protein>
    <submittedName>
        <fullName evidence="1">Uncharacterized protein</fullName>
    </submittedName>
</protein>
<accession>A0A0D2C1I9</accession>
<reference evidence="1 2" key="1">
    <citation type="submission" date="2015-01" db="EMBL/GenBank/DDBJ databases">
        <title>The Genome Sequence of Exophiala oligosperma CBS72588.</title>
        <authorList>
            <consortium name="The Broad Institute Genomics Platform"/>
            <person name="Cuomo C."/>
            <person name="de Hoog S."/>
            <person name="Gorbushina A."/>
            <person name="Stielow B."/>
            <person name="Teixiera M."/>
            <person name="Abouelleil A."/>
            <person name="Chapman S.B."/>
            <person name="Priest M."/>
            <person name="Young S.K."/>
            <person name="Wortman J."/>
            <person name="Nusbaum C."/>
            <person name="Birren B."/>
        </authorList>
    </citation>
    <scope>NUCLEOTIDE SEQUENCE [LARGE SCALE GENOMIC DNA]</scope>
    <source>
        <strain evidence="1 2">CBS 72588</strain>
    </source>
</reference>
<dbReference type="VEuPathDB" id="FungiDB:PV06_04648"/>
<dbReference type="HOGENOM" id="CLU_1992659_0_0_1"/>
<evidence type="ECO:0000313" key="2">
    <source>
        <dbReference type="Proteomes" id="UP000053342"/>
    </source>
</evidence>
<dbReference type="EMBL" id="KN847335">
    <property type="protein sequence ID" value="KIW43557.1"/>
    <property type="molecule type" value="Genomic_DNA"/>
</dbReference>
<dbReference type="Proteomes" id="UP000053342">
    <property type="component" value="Unassembled WGS sequence"/>
</dbReference>
<gene>
    <name evidence="1" type="ORF">PV06_04648</name>
</gene>
<keyword evidence="2" id="KW-1185">Reference proteome</keyword>